<evidence type="ECO:0000313" key="2">
    <source>
        <dbReference type="Proteomes" id="UP000821865"/>
    </source>
</evidence>
<sequence>MSSEQVPAGADGEKEQDPARDSRVCPISSALVPAPSGTETSGATSDQRSGIGHPSEQPSEGSQVHEAIPVAGGGSSGSSGSLTPERLLAKVFGAAAIRATVVAAGPPTASTVEANQEDRCQRFRASAKGSVKLHEGVADTAAGGGSSSSSKGSASSTRTTTSDVKTDVTTTSGTVSAAVSVAETVPPTLGLTASVGTTGTSKEGHSTPSVSPPVLAKSQENEAAGGQPASAPAGAAVFLAASPTNIVAAGKPVARKMSRSCRLAVPSIRAATPAFTLSAQRSAALAQARHNLAQRQRTLVTRAPTTPSSWQATVCYTVLVSGALVSFMVFMQRSLASADVERGVFCKSMDCIQHRRMLRDQLDRNVDPCEDFSAFVCNRWRPSPPFANVSRSTLTDMLLAWLSGMRKLISRGMLYLPVGRKAATMFRSCLMQTQPHLKQKDATFTEEVTANTSTEAAETLVTGAPTSQGNAPGVRVEEDPVTTDVTMSSASSLASKRLHEDGKDGHATDQIATDEPPVKTTPIRRATLKFTPKIPLEPRPERKPPAPPAT</sequence>
<proteinExistence type="predicted"/>
<reference evidence="1" key="1">
    <citation type="submission" date="2020-05" db="EMBL/GenBank/DDBJ databases">
        <title>Large-scale comparative analyses of tick genomes elucidate their genetic diversity and vector capacities.</title>
        <authorList>
            <person name="Jia N."/>
            <person name="Wang J."/>
            <person name="Shi W."/>
            <person name="Du L."/>
            <person name="Sun Y."/>
            <person name="Zhan W."/>
            <person name="Jiang J."/>
            <person name="Wang Q."/>
            <person name="Zhang B."/>
            <person name="Ji P."/>
            <person name="Sakyi L.B."/>
            <person name="Cui X."/>
            <person name="Yuan T."/>
            <person name="Jiang B."/>
            <person name="Yang W."/>
            <person name="Lam T.T.-Y."/>
            <person name="Chang Q."/>
            <person name="Ding S."/>
            <person name="Wang X."/>
            <person name="Zhu J."/>
            <person name="Ruan X."/>
            <person name="Zhao L."/>
            <person name="Wei J."/>
            <person name="Que T."/>
            <person name="Du C."/>
            <person name="Cheng J."/>
            <person name="Dai P."/>
            <person name="Han X."/>
            <person name="Huang E."/>
            <person name="Gao Y."/>
            <person name="Liu J."/>
            <person name="Shao H."/>
            <person name="Ye R."/>
            <person name="Li L."/>
            <person name="Wei W."/>
            <person name="Wang X."/>
            <person name="Wang C."/>
            <person name="Yang T."/>
            <person name="Huo Q."/>
            <person name="Li W."/>
            <person name="Guo W."/>
            <person name="Chen H."/>
            <person name="Zhou L."/>
            <person name="Ni X."/>
            <person name="Tian J."/>
            <person name="Zhou Y."/>
            <person name="Sheng Y."/>
            <person name="Liu T."/>
            <person name="Pan Y."/>
            <person name="Xia L."/>
            <person name="Li J."/>
            <person name="Zhao F."/>
            <person name="Cao W."/>
        </authorList>
    </citation>
    <scope>NUCLEOTIDE SEQUENCE</scope>
    <source>
        <strain evidence="1">Dsil-2018</strain>
    </source>
</reference>
<accession>A0ACB8DTF9</accession>
<dbReference type="EMBL" id="CM023470">
    <property type="protein sequence ID" value="KAH7977585.1"/>
    <property type="molecule type" value="Genomic_DNA"/>
</dbReference>
<dbReference type="Proteomes" id="UP000821865">
    <property type="component" value="Chromosome 1"/>
</dbReference>
<organism evidence="1 2">
    <name type="scientific">Dermacentor silvarum</name>
    <name type="common">Tick</name>
    <dbReference type="NCBI Taxonomy" id="543639"/>
    <lineage>
        <taxon>Eukaryota</taxon>
        <taxon>Metazoa</taxon>
        <taxon>Ecdysozoa</taxon>
        <taxon>Arthropoda</taxon>
        <taxon>Chelicerata</taxon>
        <taxon>Arachnida</taxon>
        <taxon>Acari</taxon>
        <taxon>Parasitiformes</taxon>
        <taxon>Ixodida</taxon>
        <taxon>Ixodoidea</taxon>
        <taxon>Ixodidae</taxon>
        <taxon>Rhipicephalinae</taxon>
        <taxon>Dermacentor</taxon>
    </lineage>
</organism>
<protein>
    <submittedName>
        <fullName evidence="1">Uncharacterized protein</fullName>
    </submittedName>
</protein>
<gene>
    <name evidence="1" type="ORF">HPB49_002672</name>
</gene>
<evidence type="ECO:0000313" key="1">
    <source>
        <dbReference type="EMBL" id="KAH7977585.1"/>
    </source>
</evidence>
<comment type="caution">
    <text evidence="1">The sequence shown here is derived from an EMBL/GenBank/DDBJ whole genome shotgun (WGS) entry which is preliminary data.</text>
</comment>
<keyword evidence="2" id="KW-1185">Reference proteome</keyword>
<name>A0ACB8DTF9_DERSI</name>